<evidence type="ECO:0000313" key="1">
    <source>
        <dbReference type="EMBL" id="GAH59465.1"/>
    </source>
</evidence>
<accession>X1HR05</accession>
<protein>
    <submittedName>
        <fullName evidence="1">Uncharacterized protein</fullName>
    </submittedName>
</protein>
<reference evidence="1" key="1">
    <citation type="journal article" date="2014" name="Front. Microbiol.">
        <title>High frequency of phylogenetically diverse reductive dehalogenase-homologous genes in deep subseafloor sedimentary metagenomes.</title>
        <authorList>
            <person name="Kawai M."/>
            <person name="Futagami T."/>
            <person name="Toyoda A."/>
            <person name="Takaki Y."/>
            <person name="Nishi S."/>
            <person name="Hori S."/>
            <person name="Arai W."/>
            <person name="Tsubouchi T."/>
            <person name="Morono Y."/>
            <person name="Uchiyama I."/>
            <person name="Ito T."/>
            <person name="Fujiyama A."/>
            <person name="Inagaki F."/>
            <person name="Takami H."/>
        </authorList>
    </citation>
    <scope>NUCLEOTIDE SEQUENCE</scope>
    <source>
        <strain evidence="1">Expedition CK06-06</strain>
    </source>
</reference>
<sequence>EEFKNIVDSSFDNGTPLWIYTKDYIYGILPTVSDKWLEVSYTFEDPDDPLMKGEKGADFAYQLMMEEISKGVTFYIEDLKGPLLKEFAGGSGKSGSDLIIAVIDELISNTSKYTSNTDFLIKNKGELDKLKQRV</sequence>
<name>X1HR05_9ZZZZ</name>
<dbReference type="AlphaFoldDB" id="X1HR05"/>
<feature type="non-terminal residue" evidence="1">
    <location>
        <position position="1"/>
    </location>
</feature>
<comment type="caution">
    <text evidence="1">The sequence shown here is derived from an EMBL/GenBank/DDBJ whole genome shotgun (WGS) entry which is preliminary data.</text>
</comment>
<gene>
    <name evidence="1" type="ORF">S03H2_30878</name>
</gene>
<proteinExistence type="predicted"/>
<organism evidence="1">
    <name type="scientific">marine sediment metagenome</name>
    <dbReference type="NCBI Taxonomy" id="412755"/>
    <lineage>
        <taxon>unclassified sequences</taxon>
        <taxon>metagenomes</taxon>
        <taxon>ecological metagenomes</taxon>
    </lineage>
</organism>
<dbReference type="EMBL" id="BARU01018698">
    <property type="protein sequence ID" value="GAH59465.1"/>
    <property type="molecule type" value="Genomic_DNA"/>
</dbReference>